<dbReference type="SMART" id="SM00220">
    <property type="entry name" value="S_TKc"/>
    <property type="match status" value="1"/>
</dbReference>
<dbReference type="InterPro" id="IPR000719">
    <property type="entry name" value="Prot_kinase_dom"/>
</dbReference>
<dbReference type="Proteomes" id="UP000178912">
    <property type="component" value="Unassembled WGS sequence"/>
</dbReference>
<accession>A0A1E1K2S9</accession>
<reference evidence="6" key="1">
    <citation type="submission" date="2016-03" db="EMBL/GenBank/DDBJ databases">
        <authorList>
            <person name="Guldener U."/>
        </authorList>
    </citation>
    <scope>NUCLEOTIDE SEQUENCE [LARGE SCALE GENOMIC DNA]</scope>
    <source>
        <strain evidence="6">04CH-RAC-A.6.1</strain>
    </source>
</reference>
<keyword evidence="3" id="KW-0131">Cell cycle</keyword>
<gene>
    <name evidence="5" type="ORF">RAG0_02921</name>
</gene>
<dbReference type="PANTHER" id="PTHR24347">
    <property type="entry name" value="SERINE/THREONINE-PROTEIN KINASE"/>
    <property type="match status" value="1"/>
</dbReference>
<evidence type="ECO:0000313" key="6">
    <source>
        <dbReference type="Proteomes" id="UP000178912"/>
    </source>
</evidence>
<evidence type="ECO:0000259" key="4">
    <source>
        <dbReference type="PROSITE" id="PS50011"/>
    </source>
</evidence>
<dbReference type="InterPro" id="IPR011009">
    <property type="entry name" value="Kinase-like_dom_sf"/>
</dbReference>
<feature type="domain" description="Protein kinase" evidence="4">
    <location>
        <begin position="1"/>
        <end position="281"/>
    </location>
</feature>
<name>A0A1E1K2S9_9HELO</name>
<dbReference type="FunFam" id="1.10.472.10:FF:000001">
    <property type="entry name" value="G2/mitotic-specific cyclin"/>
    <property type="match status" value="1"/>
</dbReference>
<sequence length="717" mass="81445">MGKGAFGDVYRAHDLIGGLGTVAIKRIRKVSAAGQKEAIEQEVEIMRNLNHDGIVKLLDFTETLETYCIVLELISGGDILDKVIRLTYFSEDLSRHVIAQVEQALHYLHDECGIVHRDIKPENILFSPIPFLPLKCPEPNSHSDQQMAEGQFILGIGAGGIGKIKIADFGLSKVVWNMEATSPCGTAANSAPEIIQNKPYSKQVDLWSLGCLLYTLLCGFQPFRDENLQDLRKQVTNHQYAFVSPWWDDISEDARDLVASLLIMNPTERFTCKKVKAHPWMIIRQQAVSQHVSFGLSDNHCVSNTRNGTRYSMKLVVACLQRYACPTTKSRQDPKPGGLSYFTDSIMQPIKESDTVIIHDKVDENESEVIVLTAKEIGSNAATTNVRIERMVTVTEGYLDTEGLHDTMVAEYVIEIFNHLRHLEDLNQPDVNYIEHQQYLKWDMRRILVDWLIHVCTTYHLPHETLFLTVNITDRFLSRRVVEIHHLQLVGITALLIASKYEERRCSRGIDFYCHLTGNAFTKTQILHAERSILTSLDYDLSFPNPMSFLRRISKADNYNIETQSIGRFLMATSLLDYRCIKYRPSQVAAASMYLARTILGRGEWDMDLIHYSGYSETDLEPIFKLMTDSLARPVIHDQTYARKHFFHILTISRQWASKHATSLGIDVTIPSERADYEADVYFECKTEVLESESGEASSMRLSATINKIEVVQAVNA</sequence>
<dbReference type="SUPFAM" id="SSF56112">
    <property type="entry name" value="Protein kinase-like (PK-like)"/>
    <property type="match status" value="1"/>
</dbReference>
<dbReference type="InterPro" id="IPR036915">
    <property type="entry name" value="Cyclin-like_sf"/>
</dbReference>
<dbReference type="PROSITE" id="PS50011">
    <property type="entry name" value="PROTEIN_KINASE_DOM"/>
    <property type="match status" value="1"/>
</dbReference>
<dbReference type="GO" id="GO:0005524">
    <property type="term" value="F:ATP binding"/>
    <property type="evidence" value="ECO:0007669"/>
    <property type="project" value="InterPro"/>
</dbReference>
<protein>
    <recommendedName>
        <fullName evidence="4">Protein kinase domain-containing protein</fullName>
    </recommendedName>
</protein>
<dbReference type="CDD" id="cd20512">
    <property type="entry name" value="CYCLIN_CLBs_yeast_rpt2"/>
    <property type="match status" value="1"/>
</dbReference>
<evidence type="ECO:0000313" key="5">
    <source>
        <dbReference type="EMBL" id="CZS92427.1"/>
    </source>
</evidence>
<dbReference type="Pfam" id="PF00069">
    <property type="entry name" value="Pkinase"/>
    <property type="match status" value="1"/>
</dbReference>
<keyword evidence="6" id="KW-1185">Reference proteome</keyword>
<dbReference type="SMART" id="SM01332">
    <property type="entry name" value="Cyclin_C"/>
    <property type="match status" value="1"/>
</dbReference>
<dbReference type="InterPro" id="IPR008271">
    <property type="entry name" value="Ser/Thr_kinase_AS"/>
</dbReference>
<dbReference type="InterPro" id="IPR004367">
    <property type="entry name" value="Cyclin_C-dom"/>
</dbReference>
<dbReference type="SUPFAM" id="SSF47954">
    <property type="entry name" value="Cyclin-like"/>
    <property type="match status" value="2"/>
</dbReference>
<organism evidence="5 6">
    <name type="scientific">Rhynchosporium agropyri</name>
    <dbReference type="NCBI Taxonomy" id="914238"/>
    <lineage>
        <taxon>Eukaryota</taxon>
        <taxon>Fungi</taxon>
        <taxon>Dikarya</taxon>
        <taxon>Ascomycota</taxon>
        <taxon>Pezizomycotina</taxon>
        <taxon>Leotiomycetes</taxon>
        <taxon>Helotiales</taxon>
        <taxon>Ploettnerulaceae</taxon>
        <taxon>Rhynchosporium</taxon>
    </lineage>
</organism>
<proteinExistence type="predicted"/>
<keyword evidence="2" id="KW-0195">Cyclin</keyword>
<dbReference type="SMART" id="SM00385">
    <property type="entry name" value="CYCLIN"/>
    <property type="match status" value="2"/>
</dbReference>
<evidence type="ECO:0000256" key="3">
    <source>
        <dbReference type="ARBA" id="ARBA00023306"/>
    </source>
</evidence>
<evidence type="ECO:0000256" key="1">
    <source>
        <dbReference type="ARBA" id="ARBA00022618"/>
    </source>
</evidence>
<keyword evidence="1" id="KW-0132">Cell division</keyword>
<dbReference type="InterPro" id="IPR006671">
    <property type="entry name" value="Cyclin_N"/>
</dbReference>
<dbReference type="Pfam" id="PF02984">
    <property type="entry name" value="Cyclin_C"/>
    <property type="match status" value="1"/>
</dbReference>
<dbReference type="Gene3D" id="1.10.472.10">
    <property type="entry name" value="Cyclin-like"/>
    <property type="match status" value="2"/>
</dbReference>
<dbReference type="GO" id="GO:0004672">
    <property type="term" value="F:protein kinase activity"/>
    <property type="evidence" value="ECO:0007669"/>
    <property type="project" value="InterPro"/>
</dbReference>
<dbReference type="GO" id="GO:0051301">
    <property type="term" value="P:cell division"/>
    <property type="evidence" value="ECO:0007669"/>
    <property type="project" value="UniProtKB-KW"/>
</dbReference>
<evidence type="ECO:0000256" key="2">
    <source>
        <dbReference type="ARBA" id="ARBA00023127"/>
    </source>
</evidence>
<dbReference type="Gene3D" id="1.10.510.10">
    <property type="entry name" value="Transferase(Phosphotransferase) domain 1"/>
    <property type="match status" value="1"/>
</dbReference>
<dbReference type="InterPro" id="IPR013763">
    <property type="entry name" value="Cyclin-like_dom"/>
</dbReference>
<dbReference type="OrthoDB" id="5590282at2759"/>
<dbReference type="AlphaFoldDB" id="A0A1E1K2S9"/>
<dbReference type="Pfam" id="PF00134">
    <property type="entry name" value="Cyclin_N"/>
    <property type="match status" value="1"/>
</dbReference>
<dbReference type="EMBL" id="FJUX01000012">
    <property type="protein sequence ID" value="CZS92427.1"/>
    <property type="molecule type" value="Genomic_DNA"/>
</dbReference>
<dbReference type="PROSITE" id="PS00108">
    <property type="entry name" value="PROTEIN_KINASE_ST"/>
    <property type="match status" value="1"/>
</dbReference>